<gene>
    <name evidence="1" type="ORF">THF1A12_90064</name>
</gene>
<name>A0AAU9R017_9VIBR</name>
<dbReference type="Proteomes" id="UP001295462">
    <property type="component" value="Unassembled WGS sequence"/>
</dbReference>
<keyword evidence="1" id="KW-0449">Lipoprotein</keyword>
<sequence length="213" mass="25560">MDFNRFSNLENVYVWDEEDKILEKFIDYLKWETSKDEDETQDEYEDRVDYYLKYENVFDTGESILNFCLSESEVLGQVLKEVDVFEIYEKDLSFSEVSLRDTGIIQPLREWFYTDYKRILRIPFIAETYADEVKAVIAEDERNKEFRRKRRALWKQESTESTESEEPFVEAMAKAYEEIMPNELSGLFEDGELDSIMDDLVEKELEEELKNPK</sequence>
<dbReference type="AlphaFoldDB" id="A0AAU9R017"/>
<dbReference type="RefSeq" id="WP_409588126.1">
    <property type="nucleotide sequence ID" value="NZ_CAKMTZ010000002.1"/>
</dbReference>
<accession>A0AAU9R017</accession>
<organism evidence="1 2">
    <name type="scientific">Vibrio jasicida</name>
    <dbReference type="NCBI Taxonomy" id="766224"/>
    <lineage>
        <taxon>Bacteria</taxon>
        <taxon>Pseudomonadati</taxon>
        <taxon>Pseudomonadota</taxon>
        <taxon>Gammaproteobacteria</taxon>
        <taxon>Vibrionales</taxon>
        <taxon>Vibrionaceae</taxon>
        <taxon>Vibrio</taxon>
    </lineage>
</organism>
<comment type="caution">
    <text evidence="1">The sequence shown here is derived from an EMBL/GenBank/DDBJ whole genome shotgun (WGS) entry which is preliminary data.</text>
</comment>
<evidence type="ECO:0000313" key="1">
    <source>
        <dbReference type="EMBL" id="CAH1603960.1"/>
    </source>
</evidence>
<protein>
    <submittedName>
        <fullName evidence="1">Lipoprotein</fullName>
    </submittedName>
</protein>
<reference evidence="1" key="1">
    <citation type="submission" date="2022-01" db="EMBL/GenBank/DDBJ databases">
        <authorList>
            <person name="Lagorce A."/>
        </authorList>
    </citation>
    <scope>NUCLEOTIDE SEQUENCE</scope>
    <source>
        <strain evidence="1">Th15_F1_A12</strain>
    </source>
</reference>
<proteinExistence type="predicted"/>
<dbReference type="EMBL" id="CAKMUD010000149">
    <property type="protein sequence ID" value="CAH1603960.1"/>
    <property type="molecule type" value="Genomic_DNA"/>
</dbReference>
<evidence type="ECO:0000313" key="2">
    <source>
        <dbReference type="Proteomes" id="UP001295462"/>
    </source>
</evidence>